<keyword evidence="3" id="KW-0804">Transcription</keyword>
<accession>A0A1E5VI72</accession>
<feature type="compositionally biased region" description="Low complexity" evidence="5">
    <location>
        <begin position="113"/>
        <end position="124"/>
    </location>
</feature>
<evidence type="ECO:0000313" key="7">
    <source>
        <dbReference type="EMBL" id="OEL24775.1"/>
    </source>
</evidence>
<evidence type="ECO:0000256" key="3">
    <source>
        <dbReference type="ARBA" id="ARBA00023163"/>
    </source>
</evidence>
<keyword evidence="8" id="KW-1185">Reference proteome</keyword>
<dbReference type="Gene3D" id="2.170.150.80">
    <property type="entry name" value="NAC domain"/>
    <property type="match status" value="1"/>
</dbReference>
<evidence type="ECO:0000256" key="1">
    <source>
        <dbReference type="ARBA" id="ARBA00023015"/>
    </source>
</evidence>
<dbReference type="PANTHER" id="PTHR31719:SF134">
    <property type="entry name" value="NAC DOMAIN-CONTAINING PROTEIN 104"/>
    <property type="match status" value="1"/>
</dbReference>
<evidence type="ECO:0000256" key="4">
    <source>
        <dbReference type="ARBA" id="ARBA00023242"/>
    </source>
</evidence>
<evidence type="ECO:0000256" key="2">
    <source>
        <dbReference type="ARBA" id="ARBA00023125"/>
    </source>
</evidence>
<sequence>MGGATNIPPGFHFFPSDEDLVVHFLRRKLLILQGTALQAGNQWYFFSHAAQSRTSPNGYWNPIGADETVTSNGCIVGLKKTLIFCTGEPSKGFKTNWIMHEYHLQDEGYNVSGSSTSSSSSSSRKSQRKRVHSSTVSDIAYPVASQQSAAYTHVTTKWCTKPINNLCRSPTTG</sequence>
<dbReference type="OrthoDB" id="1877845at2759"/>
<dbReference type="GO" id="GO:0003677">
    <property type="term" value="F:DNA binding"/>
    <property type="evidence" value="ECO:0007669"/>
    <property type="project" value="UniProtKB-KW"/>
</dbReference>
<dbReference type="PROSITE" id="PS51005">
    <property type="entry name" value="NAC"/>
    <property type="match status" value="1"/>
</dbReference>
<feature type="domain" description="NAC" evidence="6">
    <location>
        <begin position="1"/>
        <end position="128"/>
    </location>
</feature>
<dbReference type="Proteomes" id="UP000095767">
    <property type="component" value="Unassembled WGS sequence"/>
</dbReference>
<gene>
    <name evidence="7" type="ORF">BAE44_0014200</name>
</gene>
<keyword evidence="2" id="KW-0238">DNA-binding</keyword>
<evidence type="ECO:0000259" key="6">
    <source>
        <dbReference type="PROSITE" id="PS51005"/>
    </source>
</evidence>
<evidence type="ECO:0000256" key="5">
    <source>
        <dbReference type="SAM" id="MobiDB-lite"/>
    </source>
</evidence>
<dbReference type="SUPFAM" id="SSF101941">
    <property type="entry name" value="NAC domain"/>
    <property type="match status" value="1"/>
</dbReference>
<protein>
    <recommendedName>
        <fullName evidence="6">NAC domain-containing protein</fullName>
    </recommendedName>
</protein>
<dbReference type="PANTHER" id="PTHR31719">
    <property type="entry name" value="NAC TRANSCRIPTION FACTOR 56"/>
    <property type="match status" value="1"/>
</dbReference>
<dbReference type="STRING" id="888268.A0A1E5VI72"/>
<comment type="caution">
    <text evidence="7">The sequence shown here is derived from an EMBL/GenBank/DDBJ whole genome shotgun (WGS) entry which is preliminary data.</text>
</comment>
<keyword evidence="4" id="KW-0539">Nucleus</keyword>
<feature type="region of interest" description="Disordered" evidence="5">
    <location>
        <begin position="113"/>
        <end position="133"/>
    </location>
</feature>
<reference evidence="7 8" key="1">
    <citation type="submission" date="2016-09" db="EMBL/GenBank/DDBJ databases">
        <title>The draft genome of Dichanthelium oligosanthes: A C3 panicoid grass species.</title>
        <authorList>
            <person name="Studer A.J."/>
            <person name="Schnable J.C."/>
            <person name="Brutnell T.P."/>
        </authorList>
    </citation>
    <scope>NUCLEOTIDE SEQUENCE [LARGE SCALE GENOMIC DNA]</scope>
    <source>
        <strain evidence="8">cv. Kellogg 1175</strain>
        <tissue evidence="7">Leaf</tissue>
    </source>
</reference>
<keyword evidence="1" id="KW-0805">Transcription regulation</keyword>
<dbReference type="EMBL" id="LWDX02038944">
    <property type="protein sequence ID" value="OEL24775.1"/>
    <property type="molecule type" value="Genomic_DNA"/>
</dbReference>
<dbReference type="GO" id="GO:0006355">
    <property type="term" value="P:regulation of DNA-templated transcription"/>
    <property type="evidence" value="ECO:0007669"/>
    <property type="project" value="InterPro"/>
</dbReference>
<evidence type="ECO:0000313" key="8">
    <source>
        <dbReference type="Proteomes" id="UP000095767"/>
    </source>
</evidence>
<dbReference type="InterPro" id="IPR036093">
    <property type="entry name" value="NAC_dom_sf"/>
</dbReference>
<organism evidence="7 8">
    <name type="scientific">Dichanthelium oligosanthes</name>
    <dbReference type="NCBI Taxonomy" id="888268"/>
    <lineage>
        <taxon>Eukaryota</taxon>
        <taxon>Viridiplantae</taxon>
        <taxon>Streptophyta</taxon>
        <taxon>Embryophyta</taxon>
        <taxon>Tracheophyta</taxon>
        <taxon>Spermatophyta</taxon>
        <taxon>Magnoliopsida</taxon>
        <taxon>Liliopsida</taxon>
        <taxon>Poales</taxon>
        <taxon>Poaceae</taxon>
        <taxon>PACMAD clade</taxon>
        <taxon>Panicoideae</taxon>
        <taxon>Panicodae</taxon>
        <taxon>Paniceae</taxon>
        <taxon>Dichantheliinae</taxon>
        <taxon>Dichanthelium</taxon>
    </lineage>
</organism>
<proteinExistence type="predicted"/>
<dbReference type="Pfam" id="PF02365">
    <property type="entry name" value="NAM"/>
    <property type="match status" value="1"/>
</dbReference>
<dbReference type="InterPro" id="IPR003441">
    <property type="entry name" value="NAC-dom"/>
</dbReference>
<name>A0A1E5VI72_9POAL</name>
<dbReference type="GO" id="GO:0048731">
    <property type="term" value="P:system development"/>
    <property type="evidence" value="ECO:0007669"/>
    <property type="project" value="TreeGrafter"/>
</dbReference>
<dbReference type="AlphaFoldDB" id="A0A1E5VI72"/>